<dbReference type="Proteomes" id="UP000032076">
    <property type="component" value="Unassembled WGS sequence"/>
</dbReference>
<dbReference type="AlphaFoldDB" id="A0ABD4A772"/>
<evidence type="ECO:0000256" key="1">
    <source>
        <dbReference type="ARBA" id="ARBA00006336"/>
    </source>
</evidence>
<evidence type="ECO:0000256" key="2">
    <source>
        <dbReference type="ARBA" id="ARBA00022801"/>
    </source>
</evidence>
<keyword evidence="2 3" id="KW-0378">Hydrolase</keyword>
<dbReference type="Gene3D" id="3.40.50.850">
    <property type="entry name" value="Isochorismatase-like"/>
    <property type="match status" value="1"/>
</dbReference>
<dbReference type="SUPFAM" id="SSF52499">
    <property type="entry name" value="Isochorismatase-like hydrolases"/>
    <property type="match status" value="1"/>
</dbReference>
<organism evidence="3 4">
    <name type="scientific">Caldibacillus thermoamylovorans</name>
    <dbReference type="NCBI Taxonomy" id="35841"/>
    <lineage>
        <taxon>Bacteria</taxon>
        <taxon>Bacillati</taxon>
        <taxon>Bacillota</taxon>
        <taxon>Bacilli</taxon>
        <taxon>Bacillales</taxon>
        <taxon>Bacillaceae</taxon>
        <taxon>Caldibacillus</taxon>
    </lineage>
</organism>
<dbReference type="InterPro" id="IPR036380">
    <property type="entry name" value="Isochorismatase-like_sf"/>
</dbReference>
<accession>A0ABD4A772</accession>
<gene>
    <name evidence="3" type="ORF">B4167_2642</name>
</gene>
<name>A0ABD4A772_9BACI</name>
<proteinExistence type="inferred from homology"/>
<sequence>MVKTAFEQIVNVNKIGSKNEKHLHDILTLAQAEKTVPAKNDKKKILFLGIDFQNDFMENGALGVPGAHKDIQNVTKFIYRHLHKITDIAVSLDTHQPRQIFHPCWWEDQAGNHPQPLTIITTQDIESGKWIPVYEKEESVEYVVNLEKSGKKQLCIWPYHCIEGTYGSSLEGQFANIIYFHSVVRRTNVIRMVKGLYPATEMYGIFRPEYSKNIEANIRLLESMRHYDQIIIAGEAKSHCVLESVIQLVEYLKSVKDDPAKIYLLEDGMSSIPGFEDETEQAYRTLVNNDGIHLVTSTEFEL</sequence>
<reference evidence="3 4" key="1">
    <citation type="submission" date="2015-01" db="EMBL/GenBank/DDBJ databases">
        <title>Draft Genome Sequences of Four Bacillus thermoamylovorans Strains, Isolated From Food Products.</title>
        <authorList>
            <person name="Krawcyk A.O."/>
            <person name="Berendsen E.M."/>
            <person name="Eijlander R.T."/>
            <person name="de Jong A."/>
            <person name="Wells-Bennik M."/>
            <person name="Kuipers O.P."/>
        </authorList>
    </citation>
    <scope>NUCLEOTIDE SEQUENCE [LARGE SCALE GENOMIC DNA]</scope>
    <source>
        <strain evidence="3 4">B4167</strain>
    </source>
</reference>
<dbReference type="GO" id="GO:0008936">
    <property type="term" value="F:nicotinamidase activity"/>
    <property type="evidence" value="ECO:0007669"/>
    <property type="project" value="UniProtKB-EC"/>
</dbReference>
<dbReference type="PANTHER" id="PTHR11080:SF2">
    <property type="entry name" value="LD05707P"/>
    <property type="match status" value="1"/>
</dbReference>
<comment type="caution">
    <text evidence="3">The sequence shown here is derived from an EMBL/GenBank/DDBJ whole genome shotgun (WGS) entry which is preliminary data.</text>
</comment>
<dbReference type="EC" id="3.5.1.19" evidence="3"/>
<evidence type="ECO:0000313" key="3">
    <source>
        <dbReference type="EMBL" id="KIO72866.1"/>
    </source>
</evidence>
<protein>
    <submittedName>
        <fullName evidence="3">Nicotinamidase</fullName>
        <ecNumber evidence="3">3.5.1.19</ecNumber>
    </submittedName>
</protein>
<dbReference type="InterPro" id="IPR052347">
    <property type="entry name" value="Isochorismatase_Nicotinamidase"/>
</dbReference>
<dbReference type="EMBL" id="JXLU01000080">
    <property type="protein sequence ID" value="KIO72866.1"/>
    <property type="molecule type" value="Genomic_DNA"/>
</dbReference>
<dbReference type="PANTHER" id="PTHR11080">
    <property type="entry name" value="PYRAZINAMIDASE/NICOTINAMIDASE"/>
    <property type="match status" value="1"/>
</dbReference>
<comment type="similarity">
    <text evidence="1">Belongs to the isochorismatase family.</text>
</comment>
<evidence type="ECO:0000313" key="4">
    <source>
        <dbReference type="Proteomes" id="UP000032076"/>
    </source>
</evidence>